<proteinExistence type="predicted"/>
<evidence type="ECO:0000313" key="9">
    <source>
        <dbReference type="Proteomes" id="UP001177140"/>
    </source>
</evidence>
<dbReference type="EC" id="2.3.2.26" evidence="3"/>
<dbReference type="PANTHER" id="PTHR11254:SF424">
    <property type="entry name" value="E3 UBIQUITIN-PROTEIN LIGASE UPL5"/>
    <property type="match status" value="1"/>
</dbReference>
<evidence type="ECO:0000256" key="6">
    <source>
        <dbReference type="PROSITE-ProRule" id="PRU00104"/>
    </source>
</evidence>
<evidence type="ECO:0000256" key="2">
    <source>
        <dbReference type="ARBA" id="ARBA00004906"/>
    </source>
</evidence>
<dbReference type="EMBL" id="JAJJMA010256802">
    <property type="protein sequence ID" value="MCL7044305.1"/>
    <property type="molecule type" value="Genomic_DNA"/>
</dbReference>
<evidence type="ECO:0000256" key="4">
    <source>
        <dbReference type="ARBA" id="ARBA00022679"/>
    </source>
</evidence>
<comment type="caution">
    <text evidence="8">The sequence shown here is derived from an EMBL/GenBank/DDBJ whole genome shotgun (WGS) entry which is preliminary data.</text>
</comment>
<dbReference type="CDD" id="cd00078">
    <property type="entry name" value="HECTc"/>
    <property type="match status" value="1"/>
</dbReference>
<dbReference type="Pfam" id="PF00632">
    <property type="entry name" value="HECT"/>
    <property type="match status" value="1"/>
</dbReference>
<dbReference type="InterPro" id="IPR035983">
    <property type="entry name" value="Hect_E3_ubiquitin_ligase"/>
</dbReference>
<comment type="catalytic activity">
    <reaction evidence="1">
        <text>S-ubiquitinyl-[E2 ubiquitin-conjugating enzyme]-L-cysteine + [acceptor protein]-L-lysine = [E2 ubiquitin-conjugating enzyme]-L-cysteine + N(6)-ubiquitinyl-[acceptor protein]-L-lysine.</text>
        <dbReference type="EC" id="2.3.2.26"/>
    </reaction>
</comment>
<dbReference type="InterPro" id="IPR000569">
    <property type="entry name" value="HECT_dom"/>
</dbReference>
<dbReference type="InterPro" id="IPR050409">
    <property type="entry name" value="E3_ubiq-protein_ligase"/>
</dbReference>
<organism evidence="8 9">
    <name type="scientific">Papaver nudicaule</name>
    <name type="common">Iceland poppy</name>
    <dbReference type="NCBI Taxonomy" id="74823"/>
    <lineage>
        <taxon>Eukaryota</taxon>
        <taxon>Viridiplantae</taxon>
        <taxon>Streptophyta</taxon>
        <taxon>Embryophyta</taxon>
        <taxon>Tracheophyta</taxon>
        <taxon>Spermatophyta</taxon>
        <taxon>Magnoliopsida</taxon>
        <taxon>Ranunculales</taxon>
        <taxon>Papaveraceae</taxon>
        <taxon>Papaveroideae</taxon>
        <taxon>Papaver</taxon>
    </lineage>
</organism>
<keyword evidence="4" id="KW-0808">Transferase</keyword>
<dbReference type="SMART" id="SM00119">
    <property type="entry name" value="HECTc"/>
    <property type="match status" value="1"/>
</dbReference>
<evidence type="ECO:0000256" key="3">
    <source>
        <dbReference type="ARBA" id="ARBA00012485"/>
    </source>
</evidence>
<dbReference type="GO" id="GO:0006511">
    <property type="term" value="P:ubiquitin-dependent protein catabolic process"/>
    <property type="evidence" value="ECO:0007669"/>
    <property type="project" value="TreeGrafter"/>
</dbReference>
<accession>A0AA41VNC1</accession>
<name>A0AA41VNC1_PAPNU</name>
<evidence type="ECO:0000256" key="1">
    <source>
        <dbReference type="ARBA" id="ARBA00000885"/>
    </source>
</evidence>
<dbReference type="SUPFAM" id="SSF56204">
    <property type="entry name" value="Hect, E3 ligase catalytic domain"/>
    <property type="match status" value="1"/>
</dbReference>
<dbReference type="GO" id="GO:0005737">
    <property type="term" value="C:cytoplasm"/>
    <property type="evidence" value="ECO:0007669"/>
    <property type="project" value="TreeGrafter"/>
</dbReference>
<feature type="active site" description="Glycyl thioester intermediate" evidence="6">
    <location>
        <position position="677"/>
    </location>
</feature>
<evidence type="ECO:0000313" key="8">
    <source>
        <dbReference type="EMBL" id="MCL7044305.1"/>
    </source>
</evidence>
<dbReference type="PROSITE" id="PS50237">
    <property type="entry name" value="HECT"/>
    <property type="match status" value="1"/>
</dbReference>
<dbReference type="Proteomes" id="UP001177140">
    <property type="component" value="Unassembled WGS sequence"/>
</dbReference>
<dbReference type="Gene3D" id="3.30.2160.10">
    <property type="entry name" value="Hect, E3 ligase catalytic domain"/>
    <property type="match status" value="1"/>
</dbReference>
<dbReference type="PANTHER" id="PTHR11254">
    <property type="entry name" value="HECT DOMAIN UBIQUITIN-PROTEIN LIGASE"/>
    <property type="match status" value="1"/>
</dbReference>
<evidence type="ECO:0000256" key="5">
    <source>
        <dbReference type="ARBA" id="ARBA00022786"/>
    </source>
</evidence>
<dbReference type="Gene3D" id="3.90.1750.10">
    <property type="entry name" value="Hect, E3 ligase catalytic domains"/>
    <property type="match status" value="1"/>
</dbReference>
<dbReference type="AlphaFoldDB" id="A0AA41VNC1"/>
<dbReference type="Gene3D" id="3.30.2410.10">
    <property type="entry name" value="Hect, E3 ligase catalytic domain"/>
    <property type="match status" value="1"/>
</dbReference>
<comment type="pathway">
    <text evidence="2">Protein modification; protein ubiquitination.</text>
</comment>
<dbReference type="GO" id="GO:0061630">
    <property type="term" value="F:ubiquitin protein ligase activity"/>
    <property type="evidence" value="ECO:0007669"/>
    <property type="project" value="UniProtKB-EC"/>
</dbReference>
<evidence type="ECO:0000259" key="7">
    <source>
        <dbReference type="PROSITE" id="PS50237"/>
    </source>
</evidence>
<feature type="domain" description="HECT" evidence="7">
    <location>
        <begin position="371"/>
        <end position="711"/>
    </location>
</feature>
<dbReference type="GO" id="GO:0000209">
    <property type="term" value="P:protein polyubiquitination"/>
    <property type="evidence" value="ECO:0007669"/>
    <property type="project" value="TreeGrafter"/>
</dbReference>
<protein>
    <recommendedName>
        <fullName evidence="3">HECT-type E3 ubiquitin transferase</fullName>
        <ecNumber evidence="3">2.3.2.26</ecNumber>
    </recommendedName>
</protein>
<gene>
    <name evidence="8" type="ORF">MKW94_012246</name>
</gene>
<sequence>MSTQHPTAWRIVSRLISTISGLCSGASSVEKKMVVDDVQEFINMSYDDEDAFSHNQIFVSAGAAAALVMLLGSPIRGNKVCAEEAIELFLHPLDSGMETIESHAHSVSIILEFCKLLWNKRSKEDPLYIACLNTLEKMLKTIQVAHMDDAQRKFVIQGLSLLVSELGSKVTEGLHSYMNSRQIAAFLGDVRDFIALLIPLCDVIECVFGEMDLLPIRLTDLLPCYIVELETLHAIFVEMLGKIDECLKKMEIAVGRSRTKKFSLRSVWEQYLFILKALNTLSELYEGAEENVMSVLRSRQVALNTLILWSRRSDDHSWILKHKDLTSSESRRHLTMMLLPELKDEYGGMFEMLIDREQILAASFEYIRKADAEDLLGGRLFLQFKNEEATGPGVLREWFCSVCQAICNPHSALFVACPDDNRRFFPNPASDVNPLHLEYFHFCGRVIALSLVYKVQVGILFDRTFFLQLAGATISLEDVRHADPFFYSSCKKILEMDTDLLDSDALGLTFVRDIEMLGSRTTVELCPGGNGIALNSNNRESFVNLLIQDRFVNSVSRQVKKFAEGFSEILCDASLLAFFFRSLEHEDLDRMLHGSDRAICVKDWKAHTKYNGWKETDSHIIWFWKIVGGMSDEQRRVLLFFWTAVKYLPVDGFGGLQSPLYIHKSHNSDELPSAHTCFHRLCLPLYKSKAGMQRSLQIITQEHLSCSFGME</sequence>
<keyword evidence="9" id="KW-1185">Reference proteome</keyword>
<keyword evidence="5 6" id="KW-0833">Ubl conjugation pathway</keyword>
<reference evidence="8" key="1">
    <citation type="submission" date="2022-03" db="EMBL/GenBank/DDBJ databases">
        <title>A functionally conserved STORR gene fusion in Papaver species that diverged 16.8 million years ago.</title>
        <authorList>
            <person name="Catania T."/>
        </authorList>
    </citation>
    <scope>NUCLEOTIDE SEQUENCE</scope>
    <source>
        <strain evidence="8">S-191538</strain>
    </source>
</reference>